<comment type="caution">
    <text evidence="1">The sequence shown here is derived from an EMBL/GenBank/DDBJ whole genome shotgun (WGS) entry which is preliminary data.</text>
</comment>
<reference evidence="2" key="1">
    <citation type="journal article" date="2016" name="Nat. Biotechnol.">
        <title>Sequencing wild and cultivated cassava and related species reveals extensive interspecific hybridization and genetic diversity.</title>
        <authorList>
            <person name="Bredeson J.V."/>
            <person name="Lyons J.B."/>
            <person name="Prochnik S.E."/>
            <person name="Wu G.A."/>
            <person name="Ha C.M."/>
            <person name="Edsinger-Gonzales E."/>
            <person name="Grimwood J."/>
            <person name="Schmutz J."/>
            <person name="Rabbi I.Y."/>
            <person name="Egesi C."/>
            <person name="Nauluvula P."/>
            <person name="Lebot V."/>
            <person name="Ndunguru J."/>
            <person name="Mkamilo G."/>
            <person name="Bart R.S."/>
            <person name="Setter T.L."/>
            <person name="Gleadow R.M."/>
            <person name="Kulakow P."/>
            <person name="Ferguson M.E."/>
            <person name="Rounsley S."/>
            <person name="Rokhsar D.S."/>
        </authorList>
    </citation>
    <scope>NUCLEOTIDE SEQUENCE [LARGE SCALE GENOMIC DNA]</scope>
    <source>
        <strain evidence="2">cv. AM560-2</strain>
    </source>
</reference>
<dbReference type="EMBL" id="CM004395">
    <property type="protein sequence ID" value="KAG8647389.1"/>
    <property type="molecule type" value="Genomic_DNA"/>
</dbReference>
<evidence type="ECO:0000313" key="2">
    <source>
        <dbReference type="Proteomes" id="UP000091857"/>
    </source>
</evidence>
<keyword evidence="2" id="KW-1185">Reference proteome</keyword>
<accession>A0ACB7H3U8</accession>
<sequence>MTFEKLDLALSTANIFDPAHNPSSPYALHPNENPVLVLVSPALTKSNYLSWSRVMRIALWSKNKLKFVDGTLKILAKDKSSPLLCFLMVLRLFLIELPKPSGSSSNNKYCTYCGKHRHTMKTYYKKYGYPPSYKSRPYSTVNSIITDSHHQFNKLALTQDQYDNLTAILSSTQIDPKQSQSSISAFAPGINTSIAITNLVSTFESLPGTHCALSSLCTSAEWIIDIGATDHITHSLYFFTHHISILPLPVTLLNGSKVIAKVAGTVQLSEDLILTDVVYLPEFAFNILFVTKLTIKATYCLVFQQYSCFIQELISWRIIGITKVRHGLYTFVSSALVHTIFLLRSKAEARNYLQSFFNLVET</sequence>
<gene>
    <name evidence="1" type="ORF">MANES_09G070319v8</name>
</gene>
<name>A0ACB7H3U8_MANES</name>
<dbReference type="Proteomes" id="UP000091857">
    <property type="component" value="Chromosome 9"/>
</dbReference>
<protein>
    <submittedName>
        <fullName evidence="1">Uncharacterized protein</fullName>
    </submittedName>
</protein>
<organism evidence="1 2">
    <name type="scientific">Manihot esculenta</name>
    <name type="common">Cassava</name>
    <name type="synonym">Jatropha manihot</name>
    <dbReference type="NCBI Taxonomy" id="3983"/>
    <lineage>
        <taxon>Eukaryota</taxon>
        <taxon>Viridiplantae</taxon>
        <taxon>Streptophyta</taxon>
        <taxon>Embryophyta</taxon>
        <taxon>Tracheophyta</taxon>
        <taxon>Spermatophyta</taxon>
        <taxon>Magnoliopsida</taxon>
        <taxon>eudicotyledons</taxon>
        <taxon>Gunneridae</taxon>
        <taxon>Pentapetalae</taxon>
        <taxon>rosids</taxon>
        <taxon>fabids</taxon>
        <taxon>Malpighiales</taxon>
        <taxon>Euphorbiaceae</taxon>
        <taxon>Crotonoideae</taxon>
        <taxon>Manihoteae</taxon>
        <taxon>Manihot</taxon>
    </lineage>
</organism>
<proteinExistence type="predicted"/>
<evidence type="ECO:0000313" key="1">
    <source>
        <dbReference type="EMBL" id="KAG8647389.1"/>
    </source>
</evidence>